<keyword evidence="2" id="KW-1185">Reference proteome</keyword>
<accession>A0AC61QXV7</accession>
<evidence type="ECO:0000313" key="2">
    <source>
        <dbReference type="Proteomes" id="UP000307720"/>
    </source>
</evidence>
<gene>
    <name evidence="1" type="ORF">E5357_10410</name>
</gene>
<protein>
    <submittedName>
        <fullName evidence="1">Uncharacterized protein</fullName>
    </submittedName>
</protein>
<comment type="caution">
    <text evidence="1">The sequence shown here is derived from an EMBL/GenBank/DDBJ whole genome shotgun (WGS) entry which is preliminary data.</text>
</comment>
<dbReference type="EMBL" id="SRZB01000023">
    <property type="protein sequence ID" value="TGX97974.1"/>
    <property type="molecule type" value="Genomic_DNA"/>
</dbReference>
<sequence length="67" mass="7675">MSYDPAELAALLSEPWSNGTCRGYVIMAMENCGFADQDIRRIMAELYELFDFVSLDEAEAHYQKSPY</sequence>
<reference evidence="1" key="1">
    <citation type="submission" date="2019-04" db="EMBL/GenBank/DDBJ databases">
        <title>Microbes associate with the intestines of laboratory mice.</title>
        <authorList>
            <person name="Navarre W."/>
            <person name="Wong E."/>
            <person name="Huang K."/>
            <person name="Tropini C."/>
            <person name="Ng K."/>
            <person name="Yu B."/>
        </authorList>
    </citation>
    <scope>NUCLEOTIDE SEQUENCE</scope>
    <source>
        <strain evidence="1">NM72_1-8</strain>
    </source>
</reference>
<proteinExistence type="predicted"/>
<name>A0AC61QXV7_9FIRM</name>
<dbReference type="Proteomes" id="UP000307720">
    <property type="component" value="Unassembled WGS sequence"/>
</dbReference>
<evidence type="ECO:0000313" key="1">
    <source>
        <dbReference type="EMBL" id="TGX97974.1"/>
    </source>
</evidence>
<organism evidence="1 2">
    <name type="scientific">Hominisplanchenecus murintestinalis</name>
    <dbReference type="NCBI Taxonomy" id="2941517"/>
    <lineage>
        <taxon>Bacteria</taxon>
        <taxon>Bacillati</taxon>
        <taxon>Bacillota</taxon>
        <taxon>Clostridia</taxon>
        <taxon>Lachnospirales</taxon>
        <taxon>Lachnospiraceae</taxon>
        <taxon>Hominisplanchenecus</taxon>
    </lineage>
</organism>